<dbReference type="Pfam" id="PF12697">
    <property type="entry name" value="Abhydrolase_6"/>
    <property type="match status" value="1"/>
</dbReference>
<name>H7FVG3_FLAFP</name>
<dbReference type="GO" id="GO:0016787">
    <property type="term" value="F:hydrolase activity"/>
    <property type="evidence" value="ECO:0007669"/>
    <property type="project" value="UniProtKB-KW"/>
</dbReference>
<evidence type="ECO:0000313" key="4">
    <source>
        <dbReference type="Proteomes" id="UP000005566"/>
    </source>
</evidence>
<dbReference type="PANTHER" id="PTHR46438:SF11">
    <property type="entry name" value="LIPASE-RELATED"/>
    <property type="match status" value="1"/>
</dbReference>
<dbReference type="OrthoDB" id="9773293at2"/>
<dbReference type="SUPFAM" id="SSF53474">
    <property type="entry name" value="alpha/beta-Hydrolases"/>
    <property type="match status" value="1"/>
</dbReference>
<feature type="domain" description="AB hydrolase-1" evidence="2">
    <location>
        <begin position="71"/>
        <end position="306"/>
    </location>
</feature>
<dbReference type="PATRIC" id="fig|1086011.3.peg.3100"/>
<dbReference type="EMBL" id="AHKF01000024">
    <property type="protein sequence ID" value="EIA07496.1"/>
    <property type="molecule type" value="Genomic_DNA"/>
</dbReference>
<dbReference type="PANTHER" id="PTHR46438">
    <property type="entry name" value="ALPHA/BETA-HYDROLASES SUPERFAMILY PROTEIN"/>
    <property type="match status" value="1"/>
</dbReference>
<dbReference type="Proteomes" id="UP000005566">
    <property type="component" value="Unassembled WGS sequence"/>
</dbReference>
<proteinExistence type="predicted"/>
<keyword evidence="4" id="KW-1185">Reference proteome</keyword>
<dbReference type="STRING" id="1086011.HJ01_03161"/>
<feature type="transmembrane region" description="Helical" evidence="1">
    <location>
        <begin position="12"/>
        <end position="30"/>
    </location>
</feature>
<dbReference type="InterPro" id="IPR000073">
    <property type="entry name" value="AB_hydrolase_1"/>
</dbReference>
<evidence type="ECO:0000256" key="1">
    <source>
        <dbReference type="SAM" id="Phobius"/>
    </source>
</evidence>
<keyword evidence="3" id="KW-0378">Hydrolase</keyword>
<gene>
    <name evidence="3" type="ORF">HJ01_03161</name>
</gene>
<accession>H7FVG3</accession>
<dbReference type="eggNOG" id="COG0596">
    <property type="taxonomic scope" value="Bacteria"/>
</dbReference>
<evidence type="ECO:0000313" key="3">
    <source>
        <dbReference type="EMBL" id="EIA07496.1"/>
    </source>
</evidence>
<dbReference type="InterPro" id="IPR029058">
    <property type="entry name" value="AB_hydrolase_fold"/>
</dbReference>
<keyword evidence="1" id="KW-1133">Transmembrane helix</keyword>
<dbReference type="Gene3D" id="3.40.50.1820">
    <property type="entry name" value="alpha/beta hydrolase"/>
    <property type="match status" value="1"/>
</dbReference>
<dbReference type="PRINTS" id="PR00111">
    <property type="entry name" value="ABHYDROLASE"/>
</dbReference>
<dbReference type="AlphaFoldDB" id="H7FVG3"/>
<protein>
    <submittedName>
        <fullName evidence="3">Alpha/beta hydrolase</fullName>
    </submittedName>
</protein>
<keyword evidence="1" id="KW-0472">Membrane</keyword>
<sequence length="317" mass="35604">MINDSMKKIIKVLLFSLLGLVILICILFGYTDRTIDDLQSKYATIPSQFVALDGMNVHYRDEGDALDSLPIVLIHGTASSLHTFDTWASSLKKNKRVLRMDLPAFGLTGPFPDRNYSIDHYVNFLEDFLAVRGIKHCILAGNSLGGQIAWRFTLKKPAMVAKLILIDAAGYPKESTSEPIAFKMAKIPVINKILSFITPRFVVKFSVENVYADKSKITESLIDRYFDLTLRAGNRQAFVDRMNVAYDTGYLKKINGIQQKTLVLWGEKDALITTASAQRFHDDLPNDTLVILKNSGHVPMEENPTESLRAVLSFIEQ</sequence>
<keyword evidence="1" id="KW-0812">Transmembrane</keyword>
<comment type="caution">
    <text evidence="3">The sequence shown here is derived from an EMBL/GenBank/DDBJ whole genome shotgun (WGS) entry which is preliminary data.</text>
</comment>
<reference evidence="3 4" key="1">
    <citation type="journal article" date="2014" name="Acta Crystallogr. D">
        <title>Structure-based characterization and antifreeze properties of a hyperactive ice-binding protein from the Antarctic bacterium Flavobacterium frigoris PS1.</title>
        <authorList>
            <person name="Do H."/>
            <person name="Kim S.J."/>
            <person name="Kim H.J."/>
            <person name="Lee J.H."/>
        </authorList>
    </citation>
    <scope>NUCLEOTIDE SEQUENCE [LARGE SCALE GENOMIC DNA]</scope>
    <source>
        <strain evidence="3 4">PS1</strain>
    </source>
</reference>
<organism evidence="3 4">
    <name type="scientific">Flavobacterium frigoris (strain PS1)</name>
    <dbReference type="NCBI Taxonomy" id="1086011"/>
    <lineage>
        <taxon>Bacteria</taxon>
        <taxon>Pseudomonadati</taxon>
        <taxon>Bacteroidota</taxon>
        <taxon>Flavobacteriia</taxon>
        <taxon>Flavobacteriales</taxon>
        <taxon>Flavobacteriaceae</taxon>
        <taxon>Flavobacterium</taxon>
    </lineage>
</organism>
<evidence type="ECO:0000259" key="2">
    <source>
        <dbReference type="Pfam" id="PF12697"/>
    </source>
</evidence>